<evidence type="ECO:0000313" key="9">
    <source>
        <dbReference type="Proteomes" id="UP000239425"/>
    </source>
</evidence>
<gene>
    <name evidence="8" type="ORF">HCUR_01250</name>
</gene>
<keyword evidence="3" id="KW-1003">Cell membrane</keyword>
<feature type="transmembrane region" description="Helical" evidence="7">
    <location>
        <begin position="109"/>
        <end position="130"/>
    </location>
</feature>
<feature type="transmembrane region" description="Helical" evidence="7">
    <location>
        <begin position="142"/>
        <end position="162"/>
    </location>
</feature>
<keyword evidence="4 7" id="KW-0812">Transmembrane</keyword>
<evidence type="ECO:0000256" key="4">
    <source>
        <dbReference type="ARBA" id="ARBA00022692"/>
    </source>
</evidence>
<keyword evidence="9" id="KW-1185">Reference proteome</keyword>
<dbReference type="InterPro" id="IPR002771">
    <property type="entry name" value="Multi_antbiot-R_MarC"/>
</dbReference>
<reference evidence="8 9" key="1">
    <citation type="submission" date="2017-11" db="EMBL/GenBank/DDBJ databases">
        <title>Comparative genomic analysis of Holospora spp., intranuclear symbionts of paramecia.</title>
        <authorList>
            <person name="Garushyants S.K."/>
            <person name="Beliavskaya A."/>
            <person name="Malko D.B."/>
            <person name="Logacheva M.D."/>
            <person name="Rautian M.S."/>
            <person name="Gelfand M.S."/>
        </authorList>
    </citation>
    <scope>NUCLEOTIDE SEQUENCE [LARGE SCALE GENOMIC DNA]</scope>
    <source>
        <strain evidence="9">02AZ16</strain>
    </source>
</reference>
<dbReference type="EMBL" id="PHHC01000115">
    <property type="protein sequence ID" value="PPE03295.1"/>
    <property type="molecule type" value="Genomic_DNA"/>
</dbReference>
<dbReference type="GO" id="GO:0005886">
    <property type="term" value="C:plasma membrane"/>
    <property type="evidence" value="ECO:0007669"/>
    <property type="project" value="UniProtKB-SubCell"/>
</dbReference>
<evidence type="ECO:0000256" key="1">
    <source>
        <dbReference type="ARBA" id="ARBA00004651"/>
    </source>
</evidence>
<feature type="transmembrane region" description="Helical" evidence="7">
    <location>
        <begin position="6"/>
        <end position="30"/>
    </location>
</feature>
<proteinExistence type="inferred from homology"/>
<dbReference type="Proteomes" id="UP000239425">
    <property type="component" value="Unassembled WGS sequence"/>
</dbReference>
<comment type="similarity">
    <text evidence="2 7">Belongs to the UPF0056 (MarC) family.</text>
</comment>
<evidence type="ECO:0000256" key="2">
    <source>
        <dbReference type="ARBA" id="ARBA00009784"/>
    </source>
</evidence>
<dbReference type="RefSeq" id="WP_104207183.1">
    <property type="nucleotide sequence ID" value="NZ_PHHC01000115.1"/>
</dbReference>
<protein>
    <recommendedName>
        <fullName evidence="7">UPF0056 membrane protein</fullName>
    </recommendedName>
</protein>
<accession>A0A2S5R839</accession>
<dbReference type="NCBIfam" id="TIGR00427">
    <property type="entry name" value="NAAT family transporter"/>
    <property type="match status" value="1"/>
</dbReference>
<organism evidence="8 9">
    <name type="scientific">Holospora curviuscula</name>
    <dbReference type="NCBI Taxonomy" id="1082868"/>
    <lineage>
        <taxon>Bacteria</taxon>
        <taxon>Pseudomonadati</taxon>
        <taxon>Pseudomonadota</taxon>
        <taxon>Alphaproteobacteria</taxon>
        <taxon>Holosporales</taxon>
        <taxon>Holosporaceae</taxon>
        <taxon>Holospora</taxon>
    </lineage>
</organism>
<sequence length="226" mass="23969">MELLDFFYTLTTNLMIVVNPIIVVSGFVGLAGDASQKQQRALALRASLVALGLGCAFGLFGMRLLEGAGITIAALRVAGGFLLFRTASELVSAQDSSGDSKRSSDVMRLAVFPLAFPAIIGPGALCIIANACGTIQTPHIGYALASVLAVTVTVGINFLFLYMAPQIINLLGHNILEITKRLVGLFLAILAMQIIIGGITEVHKSWEKVESVACNFKALEPVFRCV</sequence>
<comment type="caution">
    <text evidence="8">The sequence shown here is derived from an EMBL/GenBank/DDBJ whole genome shotgun (WGS) entry which is preliminary data.</text>
</comment>
<dbReference type="PANTHER" id="PTHR33508">
    <property type="entry name" value="UPF0056 MEMBRANE PROTEIN YHCE"/>
    <property type="match status" value="1"/>
</dbReference>
<feature type="transmembrane region" description="Helical" evidence="7">
    <location>
        <begin position="68"/>
        <end position="88"/>
    </location>
</feature>
<evidence type="ECO:0000313" key="8">
    <source>
        <dbReference type="EMBL" id="PPE03295.1"/>
    </source>
</evidence>
<feature type="transmembrane region" description="Helical" evidence="7">
    <location>
        <begin position="42"/>
        <end position="62"/>
    </location>
</feature>
<keyword evidence="5 7" id="KW-1133">Transmembrane helix</keyword>
<keyword evidence="6 7" id="KW-0472">Membrane</keyword>
<name>A0A2S5R839_9PROT</name>
<dbReference type="Pfam" id="PF01914">
    <property type="entry name" value="MarC"/>
    <property type="match status" value="1"/>
</dbReference>
<evidence type="ECO:0000256" key="3">
    <source>
        <dbReference type="ARBA" id="ARBA00022475"/>
    </source>
</evidence>
<evidence type="ECO:0000256" key="6">
    <source>
        <dbReference type="ARBA" id="ARBA00023136"/>
    </source>
</evidence>
<dbReference type="PANTHER" id="PTHR33508:SF1">
    <property type="entry name" value="UPF0056 MEMBRANE PROTEIN YHCE"/>
    <property type="match status" value="1"/>
</dbReference>
<dbReference type="AlphaFoldDB" id="A0A2S5R839"/>
<evidence type="ECO:0000256" key="7">
    <source>
        <dbReference type="RuleBase" id="RU362048"/>
    </source>
</evidence>
<dbReference type="OrthoDB" id="21094at2"/>
<feature type="transmembrane region" description="Helical" evidence="7">
    <location>
        <begin position="182"/>
        <end position="200"/>
    </location>
</feature>
<comment type="subcellular location">
    <subcellularLocation>
        <location evidence="1 7">Cell membrane</location>
        <topology evidence="1 7">Multi-pass membrane protein</topology>
    </subcellularLocation>
</comment>
<evidence type="ECO:0000256" key="5">
    <source>
        <dbReference type="ARBA" id="ARBA00022989"/>
    </source>
</evidence>